<protein>
    <submittedName>
        <fullName evidence="2">Uncharacterized protein</fullName>
    </submittedName>
</protein>
<reference evidence="2" key="1">
    <citation type="journal article" date="2021" name="PeerJ">
        <title>Extensive microbial diversity within the chicken gut microbiome revealed by metagenomics and culture.</title>
        <authorList>
            <person name="Gilroy R."/>
            <person name="Ravi A."/>
            <person name="Getino M."/>
            <person name="Pursley I."/>
            <person name="Horton D.L."/>
            <person name="Alikhan N.F."/>
            <person name="Baker D."/>
            <person name="Gharbi K."/>
            <person name="Hall N."/>
            <person name="Watson M."/>
            <person name="Adriaenssens E.M."/>
            <person name="Foster-Nyarko E."/>
            <person name="Jarju S."/>
            <person name="Secka A."/>
            <person name="Antonio M."/>
            <person name="Oren A."/>
            <person name="Chaudhuri R.R."/>
            <person name="La Ragione R."/>
            <person name="Hildebrand F."/>
            <person name="Pallen M.J."/>
        </authorList>
    </citation>
    <scope>NUCLEOTIDE SEQUENCE</scope>
    <source>
        <strain evidence="2">1345</strain>
    </source>
</reference>
<gene>
    <name evidence="2" type="ORF">H9729_06915</name>
</gene>
<organism evidence="2 3">
    <name type="scientific">Candidatus Borkfalkia excrementigallinarum</name>
    <dbReference type="NCBI Taxonomy" id="2838506"/>
    <lineage>
        <taxon>Bacteria</taxon>
        <taxon>Bacillati</taxon>
        <taxon>Bacillota</taxon>
        <taxon>Clostridia</taxon>
        <taxon>Christensenellales</taxon>
        <taxon>Christensenellaceae</taxon>
        <taxon>Candidatus Borkfalkia</taxon>
    </lineage>
</organism>
<dbReference type="AlphaFoldDB" id="A0A9D1ZXB8"/>
<accession>A0A9D1ZXB8</accession>
<evidence type="ECO:0000313" key="2">
    <source>
        <dbReference type="EMBL" id="HIY97403.1"/>
    </source>
</evidence>
<keyword evidence="1" id="KW-1133">Transmembrane helix</keyword>
<keyword evidence="1" id="KW-0472">Membrane</keyword>
<dbReference type="EMBL" id="DXCQ01000063">
    <property type="protein sequence ID" value="HIY97403.1"/>
    <property type="molecule type" value="Genomic_DNA"/>
</dbReference>
<dbReference type="Proteomes" id="UP000886750">
    <property type="component" value="Unassembled WGS sequence"/>
</dbReference>
<proteinExistence type="predicted"/>
<feature type="transmembrane region" description="Helical" evidence="1">
    <location>
        <begin position="12"/>
        <end position="35"/>
    </location>
</feature>
<evidence type="ECO:0000256" key="1">
    <source>
        <dbReference type="SAM" id="Phobius"/>
    </source>
</evidence>
<keyword evidence="1" id="KW-0812">Transmembrane</keyword>
<sequence length="93" mass="10485">MKEEDQRLMKTAHTVFTIIYIALAAVCVGLGIYCFVCGDWFMGLLALFGGLLLCYGAWMLTRLILLHIENVQAIRDKLCGGRTDSECDEEHKK</sequence>
<feature type="transmembrane region" description="Helical" evidence="1">
    <location>
        <begin position="41"/>
        <end position="65"/>
    </location>
</feature>
<reference evidence="2" key="2">
    <citation type="submission" date="2021-04" db="EMBL/GenBank/DDBJ databases">
        <authorList>
            <person name="Gilroy R."/>
        </authorList>
    </citation>
    <scope>NUCLEOTIDE SEQUENCE</scope>
    <source>
        <strain evidence="2">1345</strain>
    </source>
</reference>
<comment type="caution">
    <text evidence="2">The sequence shown here is derived from an EMBL/GenBank/DDBJ whole genome shotgun (WGS) entry which is preliminary data.</text>
</comment>
<name>A0A9D1ZXB8_9FIRM</name>
<evidence type="ECO:0000313" key="3">
    <source>
        <dbReference type="Proteomes" id="UP000886750"/>
    </source>
</evidence>